<dbReference type="InterPro" id="IPR037185">
    <property type="entry name" value="EmrE-like"/>
</dbReference>
<organism evidence="10 11">
    <name type="scientific">Rothia amarae</name>
    <dbReference type="NCBI Taxonomy" id="169480"/>
    <lineage>
        <taxon>Bacteria</taxon>
        <taxon>Bacillati</taxon>
        <taxon>Actinomycetota</taxon>
        <taxon>Actinomycetes</taxon>
        <taxon>Micrococcales</taxon>
        <taxon>Micrococcaceae</taxon>
        <taxon>Rothia</taxon>
    </lineage>
</organism>
<evidence type="ECO:0000256" key="4">
    <source>
        <dbReference type="ARBA" id="ARBA00022475"/>
    </source>
</evidence>
<evidence type="ECO:0000256" key="2">
    <source>
        <dbReference type="ARBA" id="ARBA00007362"/>
    </source>
</evidence>
<evidence type="ECO:0000256" key="7">
    <source>
        <dbReference type="ARBA" id="ARBA00023136"/>
    </source>
</evidence>
<evidence type="ECO:0000313" key="11">
    <source>
        <dbReference type="Proteomes" id="UP000516421"/>
    </source>
</evidence>
<feature type="transmembrane region" description="Helical" evidence="8">
    <location>
        <begin position="51"/>
        <end position="69"/>
    </location>
</feature>
<accession>A0A7H2BL13</accession>
<feature type="domain" description="EamA" evidence="9">
    <location>
        <begin position="22"/>
        <end position="93"/>
    </location>
</feature>
<dbReference type="Proteomes" id="UP000516421">
    <property type="component" value="Chromosome"/>
</dbReference>
<feature type="transmembrane region" description="Helical" evidence="8">
    <location>
        <begin position="221"/>
        <end position="240"/>
    </location>
</feature>
<dbReference type="RefSeq" id="WP_151145403.1">
    <property type="nucleotide sequence ID" value="NZ_CP061538.1"/>
</dbReference>
<keyword evidence="11" id="KW-1185">Reference proteome</keyword>
<feature type="transmembrane region" description="Helical" evidence="8">
    <location>
        <begin position="12"/>
        <end position="39"/>
    </location>
</feature>
<dbReference type="Gene3D" id="1.10.3730.20">
    <property type="match status" value="1"/>
</dbReference>
<feature type="domain" description="EamA" evidence="9">
    <location>
        <begin position="103"/>
        <end position="235"/>
    </location>
</feature>
<feature type="transmembrane region" description="Helical" evidence="8">
    <location>
        <begin position="101"/>
        <end position="118"/>
    </location>
</feature>
<name>A0A7H2BL13_9MICC</name>
<reference evidence="10 11" key="1">
    <citation type="submission" date="2020-09" db="EMBL/GenBank/DDBJ databases">
        <title>Investigation of environmental microbe.</title>
        <authorList>
            <person name="Ou Y."/>
            <person name="Kang Q."/>
        </authorList>
    </citation>
    <scope>NUCLEOTIDE SEQUENCE [LARGE SCALE GENOMIC DNA]</scope>
    <source>
        <strain evidence="10 11">KJZ-9</strain>
    </source>
</reference>
<dbReference type="InterPro" id="IPR000620">
    <property type="entry name" value="EamA_dom"/>
</dbReference>
<dbReference type="InterPro" id="IPR004626">
    <property type="entry name" value="RarD"/>
</dbReference>
<keyword evidence="6 8" id="KW-1133">Transmembrane helix</keyword>
<dbReference type="PANTHER" id="PTHR22911:SF137">
    <property type="entry name" value="SOLUTE CARRIER FAMILY 35 MEMBER G2-RELATED"/>
    <property type="match status" value="1"/>
</dbReference>
<dbReference type="GO" id="GO:0005886">
    <property type="term" value="C:plasma membrane"/>
    <property type="evidence" value="ECO:0007669"/>
    <property type="project" value="UniProtKB-SubCell"/>
</dbReference>
<evidence type="ECO:0000256" key="6">
    <source>
        <dbReference type="ARBA" id="ARBA00022989"/>
    </source>
</evidence>
<evidence type="ECO:0000256" key="8">
    <source>
        <dbReference type="SAM" id="Phobius"/>
    </source>
</evidence>
<dbReference type="AlphaFoldDB" id="A0A7H2BL13"/>
<gene>
    <name evidence="10" type="primary">rarD</name>
    <name evidence="10" type="ORF">IDM48_02735</name>
</gene>
<protein>
    <submittedName>
        <fullName evidence="10">EamA family transporter RarD</fullName>
    </submittedName>
</protein>
<dbReference type="PANTHER" id="PTHR22911">
    <property type="entry name" value="ACYL-MALONYL CONDENSING ENZYME-RELATED"/>
    <property type="match status" value="1"/>
</dbReference>
<proteinExistence type="inferred from homology"/>
<dbReference type="EMBL" id="CP061538">
    <property type="protein sequence ID" value="QNV40359.1"/>
    <property type="molecule type" value="Genomic_DNA"/>
</dbReference>
<feature type="transmembrane region" description="Helical" evidence="8">
    <location>
        <begin position="162"/>
        <end position="181"/>
    </location>
</feature>
<dbReference type="KEGG" id="rama:IDM48_02735"/>
<keyword evidence="7 8" id="KW-0472">Membrane</keyword>
<evidence type="ECO:0000313" key="10">
    <source>
        <dbReference type="EMBL" id="QNV40359.1"/>
    </source>
</evidence>
<comment type="subcellular location">
    <subcellularLocation>
        <location evidence="1">Cell membrane</location>
        <topology evidence="1">Multi-pass membrane protein</topology>
    </subcellularLocation>
</comment>
<sequence>MTQRVAADKNSAGLLATGYPSIFALTIASLLIGCNWLLYVLATTSGHTLDASLGYFMNPLVSVLLGVIFLGERLRFMQWTAVGIAASGVIAMSVLYGHVPWIGLGLATTFGLYGLVKSKVGKRATPLHSFAVESALLAPLAAACMAFLAFRGSMTLFSTGAAHFWILAASGIVTAVPLLLFADAASKLPLSVVGMVQYINPTIQFLIALFIFDERLAPMEWAGYIAVWIACILFTFDAVNSSRVTRRAEKIQDVAATGSLGIIDIDRADRSDHC</sequence>
<dbReference type="NCBIfam" id="TIGR00688">
    <property type="entry name" value="rarD"/>
    <property type="match status" value="1"/>
</dbReference>
<dbReference type="PROSITE" id="PS51257">
    <property type="entry name" value="PROKAR_LIPOPROTEIN"/>
    <property type="match status" value="1"/>
</dbReference>
<feature type="transmembrane region" description="Helical" evidence="8">
    <location>
        <begin position="130"/>
        <end position="150"/>
    </location>
</feature>
<dbReference type="Pfam" id="PF00892">
    <property type="entry name" value="EamA"/>
    <property type="match status" value="2"/>
</dbReference>
<evidence type="ECO:0000256" key="5">
    <source>
        <dbReference type="ARBA" id="ARBA00022692"/>
    </source>
</evidence>
<evidence type="ECO:0000256" key="1">
    <source>
        <dbReference type="ARBA" id="ARBA00004651"/>
    </source>
</evidence>
<keyword evidence="3" id="KW-0813">Transport</keyword>
<feature type="transmembrane region" description="Helical" evidence="8">
    <location>
        <begin position="76"/>
        <end position="95"/>
    </location>
</feature>
<keyword evidence="5 8" id="KW-0812">Transmembrane</keyword>
<feature type="transmembrane region" description="Helical" evidence="8">
    <location>
        <begin position="188"/>
        <end position="209"/>
    </location>
</feature>
<evidence type="ECO:0000259" key="9">
    <source>
        <dbReference type="Pfam" id="PF00892"/>
    </source>
</evidence>
<keyword evidence="4" id="KW-1003">Cell membrane</keyword>
<dbReference type="SUPFAM" id="SSF103481">
    <property type="entry name" value="Multidrug resistance efflux transporter EmrE"/>
    <property type="match status" value="2"/>
</dbReference>
<evidence type="ECO:0000256" key="3">
    <source>
        <dbReference type="ARBA" id="ARBA00022448"/>
    </source>
</evidence>
<comment type="similarity">
    <text evidence="2">Belongs to the EamA transporter family.</text>
</comment>